<dbReference type="AlphaFoldDB" id="A0A397GFR6"/>
<keyword evidence="1" id="KW-0732">Signal</keyword>
<evidence type="ECO:0000256" key="1">
    <source>
        <dbReference type="SAM" id="SignalP"/>
    </source>
</evidence>
<organism evidence="2 3">
    <name type="scientific">Diversispora epigaea</name>
    <dbReference type="NCBI Taxonomy" id="1348612"/>
    <lineage>
        <taxon>Eukaryota</taxon>
        <taxon>Fungi</taxon>
        <taxon>Fungi incertae sedis</taxon>
        <taxon>Mucoromycota</taxon>
        <taxon>Glomeromycotina</taxon>
        <taxon>Glomeromycetes</taxon>
        <taxon>Diversisporales</taxon>
        <taxon>Diversisporaceae</taxon>
        <taxon>Diversispora</taxon>
    </lineage>
</organism>
<dbReference type="OrthoDB" id="10407838at2759"/>
<reference evidence="2 3" key="1">
    <citation type="submission" date="2018-08" db="EMBL/GenBank/DDBJ databases">
        <title>Genome and evolution of the arbuscular mycorrhizal fungus Diversispora epigaea (formerly Glomus versiforme) and its bacterial endosymbionts.</title>
        <authorList>
            <person name="Sun X."/>
            <person name="Fei Z."/>
            <person name="Harrison M."/>
        </authorList>
    </citation>
    <scope>NUCLEOTIDE SEQUENCE [LARGE SCALE GENOMIC DNA]</scope>
    <source>
        <strain evidence="2 3">IT104</strain>
    </source>
</reference>
<comment type="caution">
    <text evidence="2">The sequence shown here is derived from an EMBL/GenBank/DDBJ whole genome shotgun (WGS) entry which is preliminary data.</text>
</comment>
<dbReference type="EMBL" id="PQFF01000457">
    <property type="protein sequence ID" value="RHZ48989.1"/>
    <property type="molecule type" value="Genomic_DNA"/>
</dbReference>
<accession>A0A397GFR6</accession>
<feature type="chain" id="PRO_5017267375" evidence="1">
    <location>
        <begin position="29"/>
        <end position="135"/>
    </location>
</feature>
<evidence type="ECO:0000313" key="2">
    <source>
        <dbReference type="EMBL" id="RHZ48989.1"/>
    </source>
</evidence>
<protein>
    <submittedName>
        <fullName evidence="2">Uncharacterized protein</fullName>
    </submittedName>
</protein>
<sequence>MFLKSTTSLSLFLLITLLAFSHIALVRCADDGAKVTATFNGLSGTMTITQTEETIVQMNGKFDKGFTDTDPENYTLEFVMQGRQIVINFRELGATITPPGTTPYDFTGNAFLEDVAGPVLSIILNGQILDQAIAS</sequence>
<proteinExistence type="predicted"/>
<gene>
    <name evidence="2" type="ORF">Glove_535g34</name>
</gene>
<feature type="signal peptide" evidence="1">
    <location>
        <begin position="1"/>
        <end position="28"/>
    </location>
</feature>
<evidence type="ECO:0000313" key="3">
    <source>
        <dbReference type="Proteomes" id="UP000266861"/>
    </source>
</evidence>
<keyword evidence="3" id="KW-1185">Reference proteome</keyword>
<name>A0A397GFR6_9GLOM</name>
<dbReference type="Proteomes" id="UP000266861">
    <property type="component" value="Unassembled WGS sequence"/>
</dbReference>